<reference evidence="1" key="1">
    <citation type="journal article" date="2014" name="Int. J. Syst. Evol. Microbiol.">
        <title>Complete genome sequence of Corynebacterium casei LMG S-19264T (=DSM 44701T), isolated from a smear-ripened cheese.</title>
        <authorList>
            <consortium name="US DOE Joint Genome Institute (JGI-PGF)"/>
            <person name="Walter F."/>
            <person name="Albersmeier A."/>
            <person name="Kalinowski J."/>
            <person name="Ruckert C."/>
        </authorList>
    </citation>
    <scope>NUCLEOTIDE SEQUENCE</scope>
    <source>
        <strain evidence="1">VKM B-2935</strain>
    </source>
</reference>
<dbReference type="EMBL" id="BSFN01000014">
    <property type="protein sequence ID" value="GLK90827.1"/>
    <property type="molecule type" value="Genomic_DNA"/>
</dbReference>
<dbReference type="AlphaFoldDB" id="A0A9W6K8N7"/>
<dbReference type="Proteomes" id="UP001143328">
    <property type="component" value="Unassembled WGS sequence"/>
</dbReference>
<accession>A0A9W6K8N7</accession>
<protein>
    <submittedName>
        <fullName evidence="1">Uncharacterized protein</fullName>
    </submittedName>
</protein>
<reference evidence="1" key="2">
    <citation type="submission" date="2023-01" db="EMBL/GenBank/DDBJ databases">
        <authorList>
            <person name="Sun Q."/>
            <person name="Evtushenko L."/>
        </authorList>
    </citation>
    <scope>NUCLEOTIDE SEQUENCE</scope>
    <source>
        <strain evidence="1">VKM B-2935</strain>
    </source>
</reference>
<evidence type="ECO:0000313" key="2">
    <source>
        <dbReference type="Proteomes" id="UP001143328"/>
    </source>
</evidence>
<keyword evidence="2" id="KW-1185">Reference proteome</keyword>
<gene>
    <name evidence="1" type="ORF">GCM10017655_38910</name>
</gene>
<proteinExistence type="predicted"/>
<name>A0A9W6K8N7_9PSED</name>
<organism evidence="1 2">
    <name type="scientific">Pseudomonas turukhanskensis</name>
    <dbReference type="NCBI Taxonomy" id="1806536"/>
    <lineage>
        <taxon>Bacteria</taxon>
        <taxon>Pseudomonadati</taxon>
        <taxon>Pseudomonadota</taxon>
        <taxon>Gammaproteobacteria</taxon>
        <taxon>Pseudomonadales</taxon>
        <taxon>Pseudomonadaceae</taxon>
        <taxon>Pseudomonas</taxon>
    </lineage>
</organism>
<sequence length="71" mass="7782">MSQPRFWIPAFAGMTAFFFKTAQAGIQNREGLKNYCGCTNANNCINPAAAKSPSNSARLAVRIGNGCWRWP</sequence>
<evidence type="ECO:0000313" key="1">
    <source>
        <dbReference type="EMBL" id="GLK90827.1"/>
    </source>
</evidence>
<comment type="caution">
    <text evidence="1">The sequence shown here is derived from an EMBL/GenBank/DDBJ whole genome shotgun (WGS) entry which is preliminary data.</text>
</comment>